<dbReference type="InterPro" id="IPR018754">
    <property type="entry name" value="RovC-like_DNA-bd"/>
</dbReference>
<accession>A0A090E4G6</accession>
<proteinExistence type="predicted"/>
<keyword evidence="3" id="KW-1185">Reference proteome</keyword>
<name>A0A090E4G6_MESPL</name>
<evidence type="ECO:0000259" key="1">
    <source>
        <dbReference type="Pfam" id="PF10074"/>
    </source>
</evidence>
<dbReference type="Pfam" id="PF10074">
    <property type="entry name" value="RovC_DNA-bd"/>
    <property type="match status" value="1"/>
</dbReference>
<sequence>MFWSAESDTSAVLLTQSPIMLPTAGNLSTELRDPAARSDDQGEHLLLAVGNQTIRLVRLPGVPAGTPLAALVPLDGDGHDRIAAIDRLLRALQGHAVPADRRLTPQQKRRHRRMLQATDGHMNGASYREIAGVVFGPDRVAAEFWKTSALRASVIGLVKGGHAMIAGGYRQLLRHRH</sequence>
<organism evidence="2 3">
    <name type="scientific">Mesorhizobium plurifarium</name>
    <dbReference type="NCBI Taxonomy" id="69974"/>
    <lineage>
        <taxon>Bacteria</taxon>
        <taxon>Pseudomonadati</taxon>
        <taxon>Pseudomonadota</taxon>
        <taxon>Alphaproteobacteria</taxon>
        <taxon>Hyphomicrobiales</taxon>
        <taxon>Phyllobacteriaceae</taxon>
        <taxon>Mesorhizobium</taxon>
    </lineage>
</organism>
<dbReference type="AlphaFoldDB" id="A0A090E4G6"/>
<evidence type="ECO:0000313" key="3">
    <source>
        <dbReference type="Proteomes" id="UP000045285"/>
    </source>
</evidence>
<protein>
    <recommendedName>
        <fullName evidence="1">T6SS Transcription factor RovC-like DNA binding domain-containing protein</fullName>
    </recommendedName>
</protein>
<evidence type="ECO:0000313" key="2">
    <source>
        <dbReference type="EMBL" id="CDX24365.1"/>
    </source>
</evidence>
<feature type="domain" description="T6SS Transcription factor RovC-like DNA binding" evidence="1">
    <location>
        <begin position="71"/>
        <end position="174"/>
    </location>
</feature>
<dbReference type="EMBL" id="CCMZ01000035">
    <property type="protein sequence ID" value="CDX24365.1"/>
    <property type="molecule type" value="Genomic_DNA"/>
</dbReference>
<gene>
    <name evidence="2" type="ORF">MPL3356_400034</name>
</gene>
<dbReference type="Proteomes" id="UP000045285">
    <property type="component" value="Unassembled WGS sequence"/>
</dbReference>
<reference evidence="3" key="1">
    <citation type="submission" date="2014-08" db="EMBL/GenBank/DDBJ databases">
        <authorList>
            <person name="Moulin L."/>
        </authorList>
    </citation>
    <scope>NUCLEOTIDE SEQUENCE [LARGE SCALE GENOMIC DNA]</scope>
</reference>